<feature type="active site" description="Cysteine sulfenic acid (-SOH) intermediate" evidence="6">
    <location>
        <position position="60"/>
    </location>
</feature>
<dbReference type="AlphaFoldDB" id="A0AAJ3UU39"/>
<dbReference type="InterPro" id="IPR013766">
    <property type="entry name" value="Thioredoxin_domain"/>
</dbReference>
<accession>A0AAJ3UU39</accession>
<reference evidence="10" key="1">
    <citation type="submission" date="2016-12" db="EMBL/GenBank/DDBJ databases">
        <title>Comparative genomic analysis reveals the diversity, evolution, and environmental adaptation strategies of the genus Vibrio.</title>
        <authorList>
            <person name="Lin H."/>
            <person name="Wang X."/>
            <person name="Zhang X.-H."/>
        </authorList>
    </citation>
    <scope>NUCLEOTIDE SEQUENCE [LARGE SCALE GENOMIC DNA]</scope>
    <source>
        <strain evidence="10">QT6D1</strain>
    </source>
</reference>
<dbReference type="InterPro" id="IPR018219">
    <property type="entry name" value="Tpx_CS"/>
</dbReference>
<evidence type="ECO:0000259" key="7">
    <source>
        <dbReference type="PROSITE" id="PS51352"/>
    </source>
</evidence>
<dbReference type="EMBL" id="CP018309">
    <property type="protein sequence ID" value="ASI92881.1"/>
    <property type="molecule type" value="Genomic_DNA"/>
</dbReference>
<evidence type="ECO:0000313" key="8">
    <source>
        <dbReference type="EMBL" id="ASI92881.1"/>
    </source>
</evidence>
<organism evidence="8 10">
    <name type="scientific">Vibrio mediterranei</name>
    <dbReference type="NCBI Taxonomy" id="689"/>
    <lineage>
        <taxon>Bacteria</taxon>
        <taxon>Pseudomonadati</taxon>
        <taxon>Pseudomonadota</taxon>
        <taxon>Gammaproteobacteria</taxon>
        <taxon>Vibrionales</taxon>
        <taxon>Vibrionaceae</taxon>
        <taxon>Vibrio</taxon>
    </lineage>
</organism>
<comment type="miscellaneous">
    <text evidence="6">The active site is a conserved redox-active cysteine residue, the peroxidatic cysteine (C(P)), which makes the nucleophilic attack on the peroxide substrate. The peroxide oxidizes the C(P)-SH to cysteine sulfenic acid (C(P)-SOH), which then reacts with another cysteine residue, the resolving cysteine (C(R)), to form a disulfide bridge. The disulfide is subsequently reduced by an appropriate electron donor to complete the catalytic cycle. In this atypical 2-Cys peroxiredoxin, C(R) is present in the same subunit to form an intramolecular disulfide. The disulfide is subsequently reduced by thioredoxin.</text>
</comment>
<dbReference type="EC" id="1.11.1.24" evidence="6"/>
<evidence type="ECO:0000256" key="3">
    <source>
        <dbReference type="ARBA" id="ARBA00023002"/>
    </source>
</evidence>
<dbReference type="Proteomes" id="UP000238163">
    <property type="component" value="Unassembled WGS sequence"/>
</dbReference>
<dbReference type="PANTHER" id="PTHR43110">
    <property type="entry name" value="THIOL PEROXIDASE"/>
    <property type="match status" value="1"/>
</dbReference>
<comment type="catalytic activity">
    <reaction evidence="6">
        <text>a hydroperoxide + [thioredoxin]-dithiol = an alcohol + [thioredoxin]-disulfide + H2O</text>
        <dbReference type="Rhea" id="RHEA:62620"/>
        <dbReference type="Rhea" id="RHEA-COMP:10698"/>
        <dbReference type="Rhea" id="RHEA-COMP:10700"/>
        <dbReference type="ChEBI" id="CHEBI:15377"/>
        <dbReference type="ChEBI" id="CHEBI:29950"/>
        <dbReference type="ChEBI" id="CHEBI:30879"/>
        <dbReference type="ChEBI" id="CHEBI:35924"/>
        <dbReference type="ChEBI" id="CHEBI:50058"/>
        <dbReference type="EC" id="1.11.1.24"/>
    </reaction>
</comment>
<feature type="domain" description="Thioredoxin" evidence="7">
    <location>
        <begin position="18"/>
        <end position="167"/>
    </location>
</feature>
<keyword evidence="4 6" id="KW-1015">Disulfide bond</keyword>
<dbReference type="InterPro" id="IPR002065">
    <property type="entry name" value="TPX"/>
</dbReference>
<dbReference type="HAMAP" id="MF_00269">
    <property type="entry name" value="Tpx"/>
    <property type="match status" value="1"/>
</dbReference>
<keyword evidence="11" id="KW-1185">Reference proteome</keyword>
<evidence type="ECO:0000256" key="6">
    <source>
        <dbReference type="HAMAP-Rule" id="MF_00269"/>
    </source>
</evidence>
<keyword evidence="2 6" id="KW-0049">Antioxidant</keyword>
<evidence type="ECO:0000256" key="1">
    <source>
        <dbReference type="ARBA" id="ARBA00022559"/>
    </source>
</evidence>
<feature type="disulfide bond" description="Redox-active" evidence="6">
    <location>
        <begin position="60"/>
        <end position="94"/>
    </location>
</feature>
<evidence type="ECO:0000256" key="4">
    <source>
        <dbReference type="ARBA" id="ARBA00023157"/>
    </source>
</evidence>
<dbReference type="GO" id="GO:0008379">
    <property type="term" value="F:thioredoxin peroxidase activity"/>
    <property type="evidence" value="ECO:0007669"/>
    <property type="project" value="UniProtKB-UniRule"/>
</dbReference>
<reference evidence="9 11" key="2">
    <citation type="submission" date="2017-09" db="EMBL/GenBank/DDBJ databases">
        <authorList>
            <person name="Girard L."/>
            <person name="Lami R."/>
            <person name="Suzuki M."/>
            <person name="Baudart J."/>
        </authorList>
    </citation>
    <scope>NUCLEOTIDE SEQUENCE [LARGE SCALE GENOMIC DNA]</scope>
    <source>
        <strain evidence="9 11">17LN0615E</strain>
    </source>
</reference>
<evidence type="ECO:0000313" key="10">
    <source>
        <dbReference type="Proteomes" id="UP000197092"/>
    </source>
</evidence>
<comment type="function">
    <text evidence="6">Thiol-specific peroxidase that catalyzes the reduction of hydrogen peroxide and organic hydroperoxides to water and alcohols, respectively. Plays a role in cell protection against oxidative stress by detoxifying peroxides.</text>
</comment>
<dbReference type="EMBL" id="NWTN01000003">
    <property type="protein sequence ID" value="PRQ68345.1"/>
    <property type="molecule type" value="Genomic_DNA"/>
</dbReference>
<dbReference type="Gene3D" id="3.40.30.10">
    <property type="entry name" value="Glutaredoxin"/>
    <property type="match status" value="1"/>
</dbReference>
<sequence>MAQVTFQGNPVTIAGSIPVAGDSAPEFSLAASDLSDLTLSGLTGKNLILNIFPSIDTPVCATSVKRFNEEAAQLEDTQVICISADLPFAAGRFCEIEGIENVQHASTFRSADFAETYGVAIPEGALRGLTARAIVCVNKEGVVVHSELVSEVTNEPNYDAAIAAVKQ</sequence>
<keyword evidence="1 6" id="KW-0575">Peroxidase</keyword>
<evidence type="ECO:0000313" key="9">
    <source>
        <dbReference type="EMBL" id="PRQ68345.1"/>
    </source>
</evidence>
<reference evidence="9 11" key="4">
    <citation type="submission" date="2018-03" db="EMBL/GenBank/DDBJ databases">
        <title>Genetic Diversity and Phenotypic Plasticity of AHL Mediated Quorum Sensing in Environmental Strains of Vibrio mediterranei.</title>
        <authorList>
            <person name="Lantoine F."/>
            <person name="Vouve F."/>
        </authorList>
    </citation>
    <scope>NUCLEOTIDE SEQUENCE [LARGE SCALE GENOMIC DNA]</scope>
    <source>
        <strain evidence="9 11">17LN0615E</strain>
    </source>
</reference>
<dbReference type="RefSeq" id="WP_088878716.1">
    <property type="nucleotide sequence ID" value="NZ_CP018309.1"/>
</dbReference>
<dbReference type="CDD" id="cd03014">
    <property type="entry name" value="PRX_Atyp2cys"/>
    <property type="match status" value="1"/>
</dbReference>
<gene>
    <name evidence="6" type="primary">tpx</name>
    <name evidence="8" type="ORF">BSZ05_24275</name>
    <name evidence="9" type="ORF">COR51_07820</name>
</gene>
<dbReference type="SUPFAM" id="SSF52833">
    <property type="entry name" value="Thioredoxin-like"/>
    <property type="match status" value="1"/>
</dbReference>
<dbReference type="PANTHER" id="PTHR43110:SF1">
    <property type="entry name" value="THIOL PEROXIDASE"/>
    <property type="match status" value="1"/>
</dbReference>
<keyword evidence="3 6" id="KW-0560">Oxidoreductase</keyword>
<dbReference type="InterPro" id="IPR013740">
    <property type="entry name" value="Redoxin"/>
</dbReference>
<evidence type="ECO:0000256" key="5">
    <source>
        <dbReference type="ARBA" id="ARBA00023284"/>
    </source>
</evidence>
<name>A0AAJ3UU39_9VIBR</name>
<dbReference type="InterPro" id="IPR036249">
    <property type="entry name" value="Thioredoxin-like_sf"/>
</dbReference>
<comment type="similarity">
    <text evidence="6">Belongs to the peroxiredoxin family. Tpx subfamily.</text>
</comment>
<dbReference type="PROSITE" id="PS01265">
    <property type="entry name" value="TPX"/>
    <property type="match status" value="1"/>
</dbReference>
<protein>
    <recommendedName>
        <fullName evidence="6">Thiol peroxidase</fullName>
        <shortName evidence="6">Tpx</shortName>
        <ecNumber evidence="6">1.11.1.24</ecNumber>
    </recommendedName>
    <alternativeName>
        <fullName evidence="6">Peroxiredoxin tpx</fullName>
        <shortName evidence="6">Prx</shortName>
    </alternativeName>
    <alternativeName>
        <fullName evidence="6">Thioredoxin peroxidase</fullName>
    </alternativeName>
    <alternativeName>
        <fullName evidence="6">Thioredoxin-dependent peroxiredoxin</fullName>
    </alternativeName>
</protein>
<evidence type="ECO:0000313" key="11">
    <source>
        <dbReference type="Proteomes" id="UP000238163"/>
    </source>
</evidence>
<dbReference type="InterPro" id="IPR050455">
    <property type="entry name" value="Tpx_Peroxidase_subfamily"/>
</dbReference>
<reference evidence="8" key="3">
    <citation type="journal article" date="2018" name="BMC Genomics">
        <title>Comparative genomic analysis reveals the evolution and environmental adaptation strategies of vibrios.</title>
        <authorList>
            <person name="Lin H."/>
            <person name="Yu M."/>
            <person name="Wang X."/>
            <person name="Zhang X.H."/>
        </authorList>
    </citation>
    <scope>NUCLEOTIDE SEQUENCE</scope>
    <source>
        <strain evidence="8">QT6D1</strain>
    </source>
</reference>
<dbReference type="NCBIfam" id="NF001808">
    <property type="entry name" value="PRK00522.1"/>
    <property type="match status" value="1"/>
</dbReference>
<evidence type="ECO:0000256" key="2">
    <source>
        <dbReference type="ARBA" id="ARBA00022862"/>
    </source>
</evidence>
<dbReference type="Pfam" id="PF08534">
    <property type="entry name" value="Redoxin"/>
    <property type="match status" value="1"/>
</dbReference>
<comment type="subunit">
    <text evidence="6">Homodimer.</text>
</comment>
<proteinExistence type="inferred from homology"/>
<dbReference type="Proteomes" id="UP000197092">
    <property type="component" value="Chromosome 2"/>
</dbReference>
<dbReference type="PROSITE" id="PS51352">
    <property type="entry name" value="THIOREDOXIN_2"/>
    <property type="match status" value="1"/>
</dbReference>
<keyword evidence="5 6" id="KW-0676">Redox-active center</keyword>
<dbReference type="KEGG" id="vsh:BSZ05_24275"/>